<evidence type="ECO:0000259" key="2">
    <source>
        <dbReference type="Pfam" id="PF04183"/>
    </source>
</evidence>
<name>A0ABT6BCZ3_9GAMM</name>
<dbReference type="InterPro" id="IPR043033">
    <property type="entry name" value="PvsD/AcsD-like_thumb_beta"/>
</dbReference>
<evidence type="ECO:0000259" key="3">
    <source>
        <dbReference type="Pfam" id="PF06276"/>
    </source>
</evidence>
<evidence type="ECO:0000313" key="5">
    <source>
        <dbReference type="Proteomes" id="UP001528850"/>
    </source>
</evidence>
<dbReference type="Gene3D" id="1.10.510.40">
    <property type="match status" value="1"/>
</dbReference>
<comment type="similarity">
    <text evidence="1">Belongs to the IucA/IucC family.</text>
</comment>
<feature type="domain" description="Aerobactin siderophore biosynthesis IucA/IucC N-terminal" evidence="2">
    <location>
        <begin position="152"/>
        <end position="376"/>
    </location>
</feature>
<evidence type="ECO:0000256" key="1">
    <source>
        <dbReference type="ARBA" id="ARBA00007832"/>
    </source>
</evidence>
<dbReference type="InterPro" id="IPR022770">
    <property type="entry name" value="IucA/IucC-like_C"/>
</dbReference>
<gene>
    <name evidence="4" type="ORF">P3W24_13570</name>
</gene>
<dbReference type="InterPro" id="IPR043032">
    <property type="entry name" value="PvsD/AcsD-like_thumb_helix"/>
</dbReference>
<dbReference type="InterPro" id="IPR007310">
    <property type="entry name" value="Aerobactin_biosyn_IucA/IucC_N"/>
</dbReference>
<dbReference type="Gene3D" id="2.30.30.1240">
    <property type="entry name" value="AscD, thumb domain, four stranded beta-sheet"/>
    <property type="match status" value="1"/>
</dbReference>
<protein>
    <submittedName>
        <fullName evidence="4">IucA/IucC family protein</fullName>
    </submittedName>
</protein>
<reference evidence="4 5" key="1">
    <citation type="journal article" date="2024" name="Curr. Microbiol.">
        <title>Luteibacter sahnii sp. nov., A Novel Yellow-Colored Xanthomonadin Pigment Producing Probiotic Bacterium from Healthy Rice Seed Microbiome.</title>
        <authorList>
            <person name="Jaiswal G."/>
            <person name="Rana R."/>
            <person name="Nayak P.K."/>
            <person name="Chouhan R."/>
            <person name="Gandhi S.G."/>
            <person name="Patel H.K."/>
            <person name="Patil P.B."/>
        </authorList>
    </citation>
    <scope>NUCLEOTIDE SEQUENCE [LARGE SCALE GENOMIC DNA]</scope>
    <source>
        <strain evidence="4 5">PPL201</strain>
    </source>
</reference>
<keyword evidence="5" id="KW-1185">Reference proteome</keyword>
<dbReference type="Gene3D" id="1.10.150.640">
    <property type="entry name" value="AcsD, thumb domain, helical bundle"/>
    <property type="match status" value="1"/>
</dbReference>
<dbReference type="InterPro" id="IPR037455">
    <property type="entry name" value="LucA/IucC-like"/>
</dbReference>
<dbReference type="PANTHER" id="PTHR34384:SF5">
    <property type="entry name" value="L-2,3-DIAMINOPROPANOATE--CITRATE LIGASE"/>
    <property type="match status" value="1"/>
</dbReference>
<dbReference type="Pfam" id="PF06276">
    <property type="entry name" value="FhuF"/>
    <property type="match status" value="1"/>
</dbReference>
<sequence>MSPPAIRDQWYQAQAERQAIACWINCYLREFALPRGQADLDDRGHDAPGGLAHVGGRMLRMTFAEPGYALCIGIARSSRLGRCEFASPPYLKAPGDAWRCTDADATVRFLLERLAPECGFNGELHAQTMNSIEVARQLLARSLDAPLTGDALLDAEQGMLWGHAMHPTPKSREGLPLPLVLDASPEIRARVPLFWFRIDPRLFRGQGRDVRATLATVSGATDRYPCHPWEAQRLLAQPPLQAAIAAGWVEPLGPLGDALYPTSSVRTMYHPALDYFLKLSIHVRLTNCVRKNAWYELESAVALTRLLEPVWRDVTRQVPGFDVMVEPAATTLDFSAFSDDADALRELNEGFGMLYRENLSPLHRKRYRPQVAGALFTTDRDGHSVCRRMVEGLGGPYAPMALAWFQAYAARLLEGTWLAFFRHGVVLEPHLQNTVVGFDRGMPARVWVRDLEGTKLVEHHWPARRLDGLSERARASLGYSADRGWKRIAYCALVNNLAEAIFHLCGDDLALEHRMWQSIADLARGWQARHGRQPALQGLVDGDALPSKNNLRTRLFRRADRDADYTALPSPIGTQAPWVVAA</sequence>
<dbReference type="PANTHER" id="PTHR34384">
    <property type="entry name" value="L-2,3-DIAMINOPROPANOATE--CITRATE LIGASE"/>
    <property type="match status" value="1"/>
</dbReference>
<organism evidence="4 5">
    <name type="scientific">Luteibacter sahnii</name>
    <dbReference type="NCBI Taxonomy" id="3021977"/>
    <lineage>
        <taxon>Bacteria</taxon>
        <taxon>Pseudomonadati</taxon>
        <taxon>Pseudomonadota</taxon>
        <taxon>Gammaproteobacteria</taxon>
        <taxon>Lysobacterales</taxon>
        <taxon>Rhodanobacteraceae</taxon>
        <taxon>Luteibacter</taxon>
    </lineage>
</organism>
<comment type="caution">
    <text evidence="4">The sequence shown here is derived from an EMBL/GenBank/DDBJ whole genome shotgun (WGS) entry which is preliminary data.</text>
</comment>
<feature type="domain" description="Aerobactin siderophore biosynthesis IucA/IucC-like C-terminal" evidence="3">
    <location>
        <begin position="403"/>
        <end position="562"/>
    </location>
</feature>
<dbReference type="Proteomes" id="UP001528850">
    <property type="component" value="Unassembled WGS sequence"/>
</dbReference>
<dbReference type="Pfam" id="PF04183">
    <property type="entry name" value="IucA_IucC"/>
    <property type="match status" value="1"/>
</dbReference>
<evidence type="ECO:0000313" key="4">
    <source>
        <dbReference type="EMBL" id="MDF4026001.1"/>
    </source>
</evidence>
<dbReference type="EMBL" id="JARJJS010000003">
    <property type="protein sequence ID" value="MDF4026001.1"/>
    <property type="molecule type" value="Genomic_DNA"/>
</dbReference>
<proteinExistence type="inferred from homology"/>
<accession>A0ABT6BCZ3</accession>